<gene>
    <name evidence="2" type="ORF">CLG94_07790</name>
</gene>
<comment type="caution">
    <text evidence="2">The sequence shown here is derived from an EMBL/GenBank/DDBJ whole genome shotgun (WGS) entry which is preliminary data.</text>
</comment>
<dbReference type="EMBL" id="NVQC01000022">
    <property type="protein sequence ID" value="PTL35659.1"/>
    <property type="molecule type" value="Genomic_DNA"/>
</dbReference>
<name>A0A2T4TX21_9BACT</name>
<dbReference type="Pfam" id="PF13470">
    <property type="entry name" value="PIN_3"/>
    <property type="match status" value="1"/>
</dbReference>
<proteinExistence type="predicted"/>
<reference evidence="2 3" key="1">
    <citation type="submission" date="2017-09" db="EMBL/GenBank/DDBJ databases">
        <title>Bloom of a denitrifying methanotroph, Candidatus Methylomirabilis limnetica, in a deep stratified lake.</title>
        <authorList>
            <person name="Graf J.S."/>
            <person name="Marchant H.K."/>
            <person name="Tienken D."/>
            <person name="Hach P.F."/>
            <person name="Brand A."/>
            <person name="Schubert C.J."/>
            <person name="Kuypers M.M."/>
            <person name="Milucka J."/>
        </authorList>
    </citation>
    <scope>NUCLEOTIDE SEQUENCE [LARGE SCALE GENOMIC DNA]</scope>
    <source>
        <strain evidence="2 3">Zug</strain>
    </source>
</reference>
<dbReference type="RefSeq" id="WP_107562368.1">
    <property type="nucleotide sequence ID" value="NZ_NVQC01000022.1"/>
</dbReference>
<reference evidence="3" key="2">
    <citation type="journal article" date="2018" name="Environ. Microbiol.">
        <title>Bloom of a denitrifying methanotroph, 'Candidatus Methylomirabilis limnetica', in a deep stratified lake.</title>
        <authorList>
            <person name="Graf J.S."/>
            <person name="Mayr M.J."/>
            <person name="Marchant H.K."/>
            <person name="Tienken D."/>
            <person name="Hach P.F."/>
            <person name="Brand A."/>
            <person name="Schubert C.J."/>
            <person name="Kuypers M.M."/>
            <person name="Milucka J."/>
        </authorList>
    </citation>
    <scope>NUCLEOTIDE SEQUENCE [LARGE SCALE GENOMIC DNA]</scope>
    <source>
        <strain evidence="3">Zug</strain>
    </source>
</reference>
<organism evidence="2 3">
    <name type="scientific">Candidatus Methylomirabilis limnetica</name>
    <dbReference type="NCBI Taxonomy" id="2033718"/>
    <lineage>
        <taxon>Bacteria</taxon>
        <taxon>Candidatus Methylomirabilota</taxon>
        <taxon>Candidatus Methylomirabilia</taxon>
        <taxon>Candidatus Methylomirabilales</taxon>
        <taxon>Candidatus Methylomirabilaceae</taxon>
        <taxon>Candidatus Methylomirabilis</taxon>
    </lineage>
</organism>
<sequence length="66" mass="7421">MTPGVVCLTVISEDPPDDHYLECAIEGDADYIVSGDQHLLELGEYQGIRILTPRAFLNILRRQPRP</sequence>
<evidence type="ECO:0000313" key="2">
    <source>
        <dbReference type="EMBL" id="PTL35659.1"/>
    </source>
</evidence>
<evidence type="ECO:0000313" key="3">
    <source>
        <dbReference type="Proteomes" id="UP000241436"/>
    </source>
</evidence>
<feature type="domain" description="PIN" evidence="1">
    <location>
        <begin position="11"/>
        <end position="38"/>
    </location>
</feature>
<evidence type="ECO:0000259" key="1">
    <source>
        <dbReference type="Pfam" id="PF13470"/>
    </source>
</evidence>
<protein>
    <recommendedName>
        <fullName evidence="1">PIN domain-containing protein</fullName>
    </recommendedName>
</protein>
<keyword evidence="3" id="KW-1185">Reference proteome</keyword>
<dbReference type="AlphaFoldDB" id="A0A2T4TX21"/>
<dbReference type="InterPro" id="IPR002716">
    <property type="entry name" value="PIN_dom"/>
</dbReference>
<dbReference type="Proteomes" id="UP000241436">
    <property type="component" value="Unassembled WGS sequence"/>
</dbReference>
<accession>A0A2T4TX21</accession>